<name>A0A921AWY9_9BACT</name>
<comment type="caution">
    <text evidence="1">The sequence shown here is derived from an EMBL/GenBank/DDBJ whole genome shotgun (WGS) entry which is preliminary data.</text>
</comment>
<reference evidence="1" key="2">
    <citation type="submission" date="2021-09" db="EMBL/GenBank/DDBJ databases">
        <authorList>
            <person name="Gilroy R."/>
        </authorList>
    </citation>
    <scope>NUCLEOTIDE SEQUENCE</scope>
    <source>
        <strain evidence="1">ChiGjej2B2-19336</strain>
    </source>
</reference>
<proteinExistence type="predicted"/>
<gene>
    <name evidence="1" type="ORF">K8W16_07995</name>
</gene>
<dbReference type="RefSeq" id="WP_304122621.1">
    <property type="nucleotide sequence ID" value="NZ_DYZA01000162.1"/>
</dbReference>
<reference evidence="1" key="1">
    <citation type="journal article" date="2021" name="PeerJ">
        <title>Extensive microbial diversity within the chicken gut microbiome revealed by metagenomics and culture.</title>
        <authorList>
            <person name="Gilroy R."/>
            <person name="Ravi A."/>
            <person name="Getino M."/>
            <person name="Pursley I."/>
            <person name="Horton D.L."/>
            <person name="Alikhan N.F."/>
            <person name="Baker D."/>
            <person name="Gharbi K."/>
            <person name="Hall N."/>
            <person name="Watson M."/>
            <person name="Adriaenssens E.M."/>
            <person name="Foster-Nyarko E."/>
            <person name="Jarju S."/>
            <person name="Secka A."/>
            <person name="Antonio M."/>
            <person name="Oren A."/>
            <person name="Chaudhuri R.R."/>
            <person name="La Ragione R."/>
            <person name="Hildebrand F."/>
            <person name="Pallen M.J."/>
        </authorList>
    </citation>
    <scope>NUCLEOTIDE SEQUENCE</scope>
    <source>
        <strain evidence="1">ChiGjej2B2-19336</strain>
    </source>
</reference>
<protein>
    <submittedName>
        <fullName evidence="1">Uncharacterized protein</fullName>
    </submittedName>
</protein>
<evidence type="ECO:0000313" key="2">
    <source>
        <dbReference type="Proteomes" id="UP000698963"/>
    </source>
</evidence>
<dbReference type="EMBL" id="DYZA01000162">
    <property type="protein sequence ID" value="HJD97571.1"/>
    <property type="molecule type" value="Genomic_DNA"/>
</dbReference>
<sequence length="87" mass="9806">MKQLPDITIWDNDSARIADIDVNLGNAMLRLGLKGLVRIMSEPPLLAREGLLNNVPVLEIQGRYWKIHSNRTITEKECLSLLRIIAG</sequence>
<accession>A0A921AWY9</accession>
<organism evidence="1 2">
    <name type="scientific">Mailhella massiliensis</name>
    <dbReference type="NCBI Taxonomy" id="1903261"/>
    <lineage>
        <taxon>Bacteria</taxon>
        <taxon>Pseudomonadati</taxon>
        <taxon>Thermodesulfobacteriota</taxon>
        <taxon>Desulfovibrionia</taxon>
        <taxon>Desulfovibrionales</taxon>
        <taxon>Desulfovibrionaceae</taxon>
        <taxon>Mailhella</taxon>
    </lineage>
</organism>
<dbReference type="AlphaFoldDB" id="A0A921AWY9"/>
<evidence type="ECO:0000313" key="1">
    <source>
        <dbReference type="EMBL" id="HJD97571.1"/>
    </source>
</evidence>
<dbReference type="Proteomes" id="UP000698963">
    <property type="component" value="Unassembled WGS sequence"/>
</dbReference>